<accession>A0AAU9CET9</accession>
<dbReference type="KEGG" id="fax:FUAX_08150"/>
<proteinExistence type="predicted"/>
<dbReference type="AlphaFoldDB" id="A0AAU9CET9"/>
<reference evidence="1 2" key="1">
    <citation type="submission" date="2021-12" db="EMBL/GenBank/DDBJ databases">
        <title>Genome sequencing of bacteria with rrn-lacking chromosome and rrn-plasmid.</title>
        <authorList>
            <person name="Anda M."/>
            <person name="Iwasaki W."/>
        </authorList>
    </citation>
    <scope>NUCLEOTIDE SEQUENCE [LARGE SCALE GENOMIC DNA]</scope>
    <source>
        <strain evidence="1 2">DSM 100852</strain>
    </source>
</reference>
<protein>
    <submittedName>
        <fullName evidence="1">Uncharacterized protein</fullName>
    </submittedName>
</protein>
<dbReference type="RefSeq" id="WP_338393647.1">
    <property type="nucleotide sequence ID" value="NZ_AP025314.1"/>
</dbReference>
<gene>
    <name evidence="1" type="ORF">FUAX_08150</name>
</gene>
<keyword evidence="2" id="KW-1185">Reference proteome</keyword>
<dbReference type="Proteomes" id="UP001348817">
    <property type="component" value="Chromosome"/>
</dbReference>
<name>A0AAU9CET9_9BACT</name>
<sequence length="87" mass="9694">MAIDVYEVENPEQYLFSIQDIEVISSELKRFKILTGTSIDQFTNTYLHTHQLKILSKLIGGNKGAADIKKGLDEAIDNNRAVALLGD</sequence>
<organism evidence="1 2">
    <name type="scientific">Fulvitalea axinellae</name>
    <dbReference type="NCBI Taxonomy" id="1182444"/>
    <lineage>
        <taxon>Bacteria</taxon>
        <taxon>Pseudomonadati</taxon>
        <taxon>Bacteroidota</taxon>
        <taxon>Cytophagia</taxon>
        <taxon>Cytophagales</taxon>
        <taxon>Persicobacteraceae</taxon>
        <taxon>Fulvitalea</taxon>
    </lineage>
</organism>
<dbReference type="EMBL" id="AP025314">
    <property type="protein sequence ID" value="BDD08383.1"/>
    <property type="molecule type" value="Genomic_DNA"/>
</dbReference>
<evidence type="ECO:0000313" key="1">
    <source>
        <dbReference type="EMBL" id="BDD08383.1"/>
    </source>
</evidence>
<evidence type="ECO:0000313" key="2">
    <source>
        <dbReference type="Proteomes" id="UP001348817"/>
    </source>
</evidence>